<dbReference type="PROSITE" id="PS50126">
    <property type="entry name" value="S1"/>
    <property type="match status" value="1"/>
</dbReference>
<feature type="compositionally biased region" description="Polar residues" evidence="1">
    <location>
        <begin position="9"/>
        <end position="26"/>
    </location>
</feature>
<dbReference type="GO" id="GO:0003676">
    <property type="term" value="F:nucleic acid binding"/>
    <property type="evidence" value="ECO:0007669"/>
    <property type="project" value="InterPro"/>
</dbReference>
<dbReference type="Gene3D" id="2.40.50.1010">
    <property type="match status" value="1"/>
</dbReference>
<dbReference type="Pfam" id="PF01336">
    <property type="entry name" value="tRNA_anti-codon"/>
    <property type="match status" value="1"/>
</dbReference>
<dbReference type="InterPro" id="IPR038763">
    <property type="entry name" value="DHH_sf"/>
</dbReference>
<proteinExistence type="predicted"/>
<feature type="domain" description="S1 motif" evidence="2">
    <location>
        <begin position="55"/>
        <end position="115"/>
    </location>
</feature>
<evidence type="ECO:0000313" key="4">
    <source>
        <dbReference type="Proteomes" id="UP000304382"/>
    </source>
</evidence>
<feature type="region of interest" description="Disordered" evidence="1">
    <location>
        <begin position="1"/>
        <end position="34"/>
    </location>
</feature>
<gene>
    <name evidence="3" type="ORF">Harman_25150</name>
</gene>
<dbReference type="Proteomes" id="UP000304382">
    <property type="component" value="Unassembled WGS sequence"/>
</dbReference>
<organism evidence="3 4">
    <name type="scientific">Haloarcula mannanilytica</name>
    <dbReference type="NCBI Taxonomy" id="2509225"/>
    <lineage>
        <taxon>Archaea</taxon>
        <taxon>Methanobacteriati</taxon>
        <taxon>Methanobacteriota</taxon>
        <taxon>Stenosarchaea group</taxon>
        <taxon>Halobacteria</taxon>
        <taxon>Halobacteriales</taxon>
        <taxon>Haloarculaceae</taxon>
        <taxon>Haloarcula</taxon>
    </lineage>
</organism>
<dbReference type="InterPro" id="IPR004365">
    <property type="entry name" value="NA-bd_OB_tRNA"/>
</dbReference>
<dbReference type="Gene3D" id="2.40.50.140">
    <property type="entry name" value="Nucleic acid-binding proteins"/>
    <property type="match status" value="1"/>
</dbReference>
<protein>
    <submittedName>
        <fullName evidence="3">Phosphoesterase</fullName>
    </submittedName>
</protein>
<comment type="caution">
    <text evidence="3">The sequence shown here is derived from an EMBL/GenBank/DDBJ whole genome shotgun (WGS) entry which is preliminary data.</text>
</comment>
<dbReference type="CDD" id="cd04487">
    <property type="entry name" value="RecJ_OBF2_like"/>
    <property type="match status" value="1"/>
</dbReference>
<name>A0A4C2EMH8_9EURY</name>
<dbReference type="EMBL" id="BIXZ01000004">
    <property type="protein sequence ID" value="GCF14580.1"/>
    <property type="molecule type" value="Genomic_DNA"/>
</dbReference>
<dbReference type="CDD" id="cd04473">
    <property type="entry name" value="S1_RecJ_like"/>
    <property type="match status" value="1"/>
</dbReference>
<reference evidence="3 4" key="1">
    <citation type="submission" date="2019-02" db="EMBL/GenBank/DDBJ databases">
        <title>Haloarcula mannanilyticum sp. nov., a mannan degrading haloarchaeon isolated from commercial salt.</title>
        <authorList>
            <person name="Enomoto S."/>
            <person name="Shimane Y."/>
            <person name="Kamekura M."/>
            <person name="Ito T."/>
            <person name="Moriya O."/>
            <person name="Ihara K."/>
            <person name="Takahashi-Ando N."/>
            <person name="Fukushima Y."/>
            <person name="Yoshida Y."/>
            <person name="Usama R."/>
            <person name="Takai K."/>
            <person name="Minegishi H."/>
        </authorList>
    </citation>
    <scope>NUCLEOTIDE SEQUENCE [LARGE SCALE GENOMIC DNA]</scope>
    <source>
        <strain evidence="3 4">MD130-1</strain>
    </source>
</reference>
<keyword evidence="4" id="KW-1185">Reference proteome</keyword>
<dbReference type="SMART" id="SM00316">
    <property type="entry name" value="S1"/>
    <property type="match status" value="1"/>
</dbReference>
<dbReference type="Gene3D" id="3.90.1640.30">
    <property type="match status" value="1"/>
</dbReference>
<dbReference type="InterPro" id="IPR003029">
    <property type="entry name" value="S1_domain"/>
</dbReference>
<dbReference type="AlphaFoldDB" id="A0A4C2EMH8"/>
<dbReference type="SUPFAM" id="SSF50249">
    <property type="entry name" value="Nucleic acid-binding proteins"/>
    <property type="match status" value="2"/>
</dbReference>
<sequence length="657" mass="72187">MFVPPPIPKSTNRGAPKNWQMSSPTGTGDGATVPDGGTIVYDLADQCTSDDLEEGALYHATVNGTVEYGVFVDLSDAVSGLVHDSNLLGQYDVGDDLIVELGEIRPDGDLSFEEVRVADYEEQRVVHGDATTVADLGDATGNTVVIEGQVVQIKQTGGPTIFQVRDETGIVPCAAFEEAGVRAHPDIEIDDIVRVSGRAEERDDGLQVEAESLTVLDGEEAADIESDLEAALAEAAEPADVEPLVEWPAFEKLWDDLRDVATELRKTVLSGRPIRMRHHADGDGLCASVPLQVALESFIASQYEDASAPQHLLKRLPSKAPYYEMEDVTRDLNFALEDRTRHGQKLPMLLMLDNGSTEEDTPAYRNLRHYDIPVVVVDHHHPDPEAVEPLIEQHVNPYLHDEDYRITTGMLCVELARMIDPDLTEDLRHVPAVAGLSDRSEAEAMRDYIDLAAEKDYDESDLRDIGEALDYATHWLRYNSGEQLITDVLNVDCDDRDRHGEVVDFLAERAERDVEDQLDAAMSHVEHERLDNGAHLYTIDVENHAHRFTYPAPGKTTGEIHDRKVAETGDPVITIGYGPDFAVLRSDGVRLDIPRMVTELTEEVDGGGVSGGGHLVVGSIKFVKGRRESVIDALVEKMAEAEIDEELGSSTALPEEV</sequence>
<evidence type="ECO:0000256" key="1">
    <source>
        <dbReference type="SAM" id="MobiDB-lite"/>
    </source>
</evidence>
<accession>A0A4C2EMH8</accession>
<evidence type="ECO:0000313" key="3">
    <source>
        <dbReference type="EMBL" id="GCF14580.1"/>
    </source>
</evidence>
<evidence type="ECO:0000259" key="2">
    <source>
        <dbReference type="PROSITE" id="PS50126"/>
    </source>
</evidence>
<dbReference type="SUPFAM" id="SSF64182">
    <property type="entry name" value="DHH phosphoesterases"/>
    <property type="match status" value="1"/>
</dbReference>
<dbReference type="InterPro" id="IPR012340">
    <property type="entry name" value="NA-bd_OB-fold"/>
</dbReference>